<protein>
    <submittedName>
        <fullName evidence="1">Rpn family recombination-promoting nuclease/putative transposase</fullName>
    </submittedName>
</protein>
<dbReference type="PANTHER" id="PTHR34613">
    <property type="entry name" value="SLL0800 PROTEIN"/>
    <property type="match status" value="1"/>
</dbReference>
<dbReference type="RefSeq" id="WP_368007720.1">
    <property type="nucleotide sequence ID" value="NZ_JAMXFF010000028.1"/>
</dbReference>
<reference evidence="1 2" key="1">
    <citation type="journal article" date="2022" name="Front. Microbiol.">
        <title>High genomic differentiation and limited gene flow indicate recent cryptic speciation within the genus Laspinema (cyanobacteria).</title>
        <authorList>
            <person name="Stanojkovic A."/>
            <person name="Skoupy S."/>
            <person name="Skaloud P."/>
            <person name="Dvorak P."/>
        </authorList>
    </citation>
    <scope>NUCLEOTIDE SEQUENCE [LARGE SCALE GENOMIC DNA]</scope>
    <source>
        <strain evidence="1 2">D2a</strain>
    </source>
</reference>
<dbReference type="PANTHER" id="PTHR34613:SF1">
    <property type="entry name" value="SLL6017 PROTEIN"/>
    <property type="match status" value="1"/>
</dbReference>
<keyword evidence="2" id="KW-1185">Reference proteome</keyword>
<comment type="caution">
    <text evidence="1">The sequence shown here is derived from an EMBL/GenBank/DDBJ whole genome shotgun (WGS) entry which is preliminary data.</text>
</comment>
<dbReference type="InterPro" id="IPR010106">
    <property type="entry name" value="RpnA"/>
</dbReference>
<evidence type="ECO:0000313" key="2">
    <source>
        <dbReference type="Proteomes" id="UP001525890"/>
    </source>
</evidence>
<name>A0ABT2MXR3_9CYAN</name>
<accession>A0ABT2MXR3</accession>
<dbReference type="NCBIfam" id="TIGR01784">
    <property type="entry name" value="T_den_put_tspse"/>
    <property type="match status" value="1"/>
</dbReference>
<sequence length="266" mass="30756">MYDNICKFLAEHFSLDFARWFVGQAVELTELSPKELSLEPIRADSLILLQAENFILHLEFQINPDPKIPFRMLDYRVRVYRRFPDKEMRQVVIYLRPTESPLVYQNQFNLDKLHHEFEVVRLWEQPTELFLNSPGLLPFAALSRTDNPVAVLTQVAQAVEQIEDPEEQANIAAASSILAGLILNQESIQRILRRDLMRESSMYQSILDEGLEKGIEQGIQQGIQQGLQLGFEEVAMNLFRSGMPVEQIINVTGLTRERLEELTRET</sequence>
<dbReference type="EMBL" id="JAMXFF010000028">
    <property type="protein sequence ID" value="MCT7968182.1"/>
    <property type="molecule type" value="Genomic_DNA"/>
</dbReference>
<evidence type="ECO:0000313" key="1">
    <source>
        <dbReference type="EMBL" id="MCT7968182.1"/>
    </source>
</evidence>
<gene>
    <name evidence="1" type="ORF">NG799_17860</name>
</gene>
<organism evidence="1 2">
    <name type="scientific">Laspinema palackyanum D2a</name>
    <dbReference type="NCBI Taxonomy" id="2953684"/>
    <lineage>
        <taxon>Bacteria</taxon>
        <taxon>Bacillati</taxon>
        <taxon>Cyanobacteriota</taxon>
        <taxon>Cyanophyceae</taxon>
        <taxon>Oscillatoriophycideae</taxon>
        <taxon>Oscillatoriales</taxon>
        <taxon>Laspinemataceae</taxon>
        <taxon>Laspinema</taxon>
        <taxon>Laspinema palackyanum</taxon>
    </lineage>
</organism>
<proteinExistence type="predicted"/>
<dbReference type="Proteomes" id="UP001525890">
    <property type="component" value="Unassembled WGS sequence"/>
</dbReference>